<comment type="caution">
    <text evidence="1">The sequence shown here is derived from an EMBL/GenBank/DDBJ whole genome shotgun (WGS) entry which is preliminary data.</text>
</comment>
<name>A0ABW4I2D3_9SPHN</name>
<keyword evidence="2" id="KW-1185">Reference proteome</keyword>
<protein>
    <submittedName>
        <fullName evidence="1">DUF6236 family protein</fullName>
    </submittedName>
</protein>
<sequence length="350" mass="37800">MRSGKVGFGWLKPGVPVALPIPGVLDNSVPTTAPDEGFISHFPAANEMATDLTFVARPAGEPLGENERGLLFTMPAWVDPNVGGILMNSDHFDETEVRAALLFWDRLEVPRTPLNDYINDTIHNLAKMGVVQRTSVRLVRGAGVIEGQCLLQGTETAFDALEARDPGRWAMGVGSNSLKVMGDARMAPDRGALVRLHNVLPVPDGSVPVEQVLEFKQKRRDELLALRHELDKIYQRIDAAPDRALAEAVEGDALDRAATAALKTALEFHLPVRLSDWAIKLNLNIGEAITKASLAGAASHFVMPELTAIVAGLAGAASFLTVEGGIGLKRRPSAGPFEYVVHYHKELFGK</sequence>
<dbReference type="EMBL" id="JBHUDY010000001">
    <property type="protein sequence ID" value="MFD1612008.1"/>
    <property type="molecule type" value="Genomic_DNA"/>
</dbReference>
<evidence type="ECO:0000313" key="1">
    <source>
        <dbReference type="EMBL" id="MFD1612008.1"/>
    </source>
</evidence>
<dbReference type="InterPro" id="IPR046203">
    <property type="entry name" value="DUF6236"/>
</dbReference>
<gene>
    <name evidence="1" type="ORF">ACFSCW_09365</name>
</gene>
<organism evidence="1 2">
    <name type="scientific">Sphingomonas tabacisoli</name>
    <dbReference type="NCBI Taxonomy" id="2249466"/>
    <lineage>
        <taxon>Bacteria</taxon>
        <taxon>Pseudomonadati</taxon>
        <taxon>Pseudomonadota</taxon>
        <taxon>Alphaproteobacteria</taxon>
        <taxon>Sphingomonadales</taxon>
        <taxon>Sphingomonadaceae</taxon>
        <taxon>Sphingomonas</taxon>
    </lineage>
</organism>
<dbReference type="RefSeq" id="WP_380888621.1">
    <property type="nucleotide sequence ID" value="NZ_JBHUDY010000001.1"/>
</dbReference>
<reference evidence="2" key="1">
    <citation type="journal article" date="2019" name="Int. J. Syst. Evol. Microbiol.">
        <title>The Global Catalogue of Microorganisms (GCM) 10K type strain sequencing project: providing services to taxonomists for standard genome sequencing and annotation.</title>
        <authorList>
            <consortium name="The Broad Institute Genomics Platform"/>
            <consortium name="The Broad Institute Genome Sequencing Center for Infectious Disease"/>
            <person name="Wu L."/>
            <person name="Ma J."/>
        </authorList>
    </citation>
    <scope>NUCLEOTIDE SEQUENCE [LARGE SCALE GENOMIC DNA]</scope>
    <source>
        <strain evidence="2">CGMCC 1.16275</strain>
    </source>
</reference>
<proteinExistence type="predicted"/>
<accession>A0ABW4I2D3</accession>
<evidence type="ECO:0000313" key="2">
    <source>
        <dbReference type="Proteomes" id="UP001597115"/>
    </source>
</evidence>
<dbReference type="Proteomes" id="UP001597115">
    <property type="component" value="Unassembled WGS sequence"/>
</dbReference>
<dbReference type="Pfam" id="PF19749">
    <property type="entry name" value="DUF6236"/>
    <property type="match status" value="1"/>
</dbReference>